<dbReference type="NCBIfam" id="TIGR00631">
    <property type="entry name" value="uvrb"/>
    <property type="match status" value="1"/>
</dbReference>
<dbReference type="PANTHER" id="PTHR24029">
    <property type="entry name" value="UVRABC SYSTEM PROTEIN B"/>
    <property type="match status" value="1"/>
</dbReference>
<dbReference type="InterPro" id="IPR001650">
    <property type="entry name" value="Helicase_C-like"/>
</dbReference>
<dbReference type="SMART" id="SM00487">
    <property type="entry name" value="DEXDc"/>
    <property type="match status" value="1"/>
</dbReference>
<dbReference type="Pfam" id="PF00271">
    <property type="entry name" value="Helicase_C"/>
    <property type="match status" value="1"/>
</dbReference>
<feature type="short sequence motif" description="Beta-hairpin" evidence="8">
    <location>
        <begin position="91"/>
        <end position="114"/>
    </location>
</feature>
<comment type="domain">
    <text evidence="8">The beta-hairpin motif is involved in DNA binding.</text>
</comment>
<comment type="function">
    <text evidence="8">The UvrABC repair system catalyzes the recognition and processing of DNA lesions. A damage recognition complex composed of 2 UvrA and 2 UvrB subunits scans DNA for abnormalities. Upon binding of the UvrA(2)B(2) complex to a putative damaged site, the DNA wraps around one UvrB monomer. DNA wrap is dependent on ATP binding by UvrB and probably causes local melting of the DNA helix, facilitating insertion of UvrB beta-hairpin between the DNA strands. Then UvrB probes one DNA strand for the presence of a lesion. If a lesion is found the UvrA subunits dissociate and the UvrB-DNA preincision complex is formed. This complex is subsequently bound by UvrC and the second UvrB is released. If no lesion is found, the DNA wraps around the other UvrB subunit that will check the other stand for damage.</text>
</comment>
<dbReference type="SUPFAM" id="SSF52540">
    <property type="entry name" value="P-loop containing nucleoside triphosphate hydrolases"/>
    <property type="match status" value="2"/>
</dbReference>
<comment type="subunit">
    <text evidence="8">Forms a heterotetramer with UvrA during the search for lesions. Interacts with UvrC in an incision complex.</text>
</comment>
<dbReference type="PROSITE" id="PS51192">
    <property type="entry name" value="HELICASE_ATP_BIND_1"/>
    <property type="match status" value="1"/>
</dbReference>
<feature type="domain" description="Helicase ATP-binding" evidence="10">
    <location>
        <begin position="25"/>
        <end position="157"/>
    </location>
</feature>
<dbReference type="HAMAP" id="MF_00204">
    <property type="entry name" value="UvrB"/>
    <property type="match status" value="1"/>
</dbReference>
<evidence type="ECO:0000256" key="1">
    <source>
        <dbReference type="ARBA" id="ARBA00022490"/>
    </source>
</evidence>
<evidence type="ECO:0000256" key="8">
    <source>
        <dbReference type="HAMAP-Rule" id="MF_00204"/>
    </source>
</evidence>
<evidence type="ECO:0000256" key="2">
    <source>
        <dbReference type="ARBA" id="ARBA00022741"/>
    </source>
</evidence>
<dbReference type="InterPro" id="IPR006935">
    <property type="entry name" value="Helicase/UvrB_N"/>
</dbReference>
<dbReference type="CDD" id="cd17916">
    <property type="entry name" value="DEXHc_UvrB"/>
    <property type="match status" value="1"/>
</dbReference>
<dbReference type="PANTHER" id="PTHR24029:SF0">
    <property type="entry name" value="UVRABC SYSTEM PROTEIN B"/>
    <property type="match status" value="1"/>
</dbReference>
<feature type="domain" description="Helicase C-terminal" evidence="11">
    <location>
        <begin position="439"/>
        <end position="601"/>
    </location>
</feature>
<dbReference type="GO" id="GO:0006289">
    <property type="term" value="P:nucleotide-excision repair"/>
    <property type="evidence" value="ECO:0007669"/>
    <property type="project" value="UniProtKB-UniRule"/>
</dbReference>
<dbReference type="InterPro" id="IPR014001">
    <property type="entry name" value="Helicase_ATP-bd"/>
</dbReference>
<evidence type="ECO:0000259" key="10">
    <source>
        <dbReference type="PROSITE" id="PS51192"/>
    </source>
</evidence>
<proteinExistence type="inferred from homology"/>
<evidence type="ECO:0000256" key="9">
    <source>
        <dbReference type="SAM" id="Coils"/>
    </source>
</evidence>
<dbReference type="InterPro" id="IPR027417">
    <property type="entry name" value="P-loop_NTPase"/>
</dbReference>
<name>A0A2M7D5X4_9BACT</name>
<comment type="caution">
    <text evidence="12">The sequence shown here is derived from an EMBL/GenBank/DDBJ whole genome shotgun (WGS) entry which is preliminary data.</text>
</comment>
<evidence type="ECO:0000256" key="7">
    <source>
        <dbReference type="ARBA" id="ARBA00023204"/>
    </source>
</evidence>
<dbReference type="NCBIfam" id="NF003673">
    <property type="entry name" value="PRK05298.1"/>
    <property type="match status" value="1"/>
</dbReference>
<accession>A0A2M7D5X4</accession>
<comment type="subcellular location">
    <subcellularLocation>
        <location evidence="8">Cytoplasm</location>
    </subcellularLocation>
</comment>
<comment type="similarity">
    <text evidence="8">Belongs to the UvrB family.</text>
</comment>
<dbReference type="InterPro" id="IPR041471">
    <property type="entry name" value="UvrB_inter"/>
</dbReference>
<keyword evidence="7 8" id="KW-0234">DNA repair</keyword>
<dbReference type="Pfam" id="PF12344">
    <property type="entry name" value="UvrB"/>
    <property type="match status" value="1"/>
</dbReference>
<evidence type="ECO:0000256" key="6">
    <source>
        <dbReference type="ARBA" id="ARBA00022881"/>
    </source>
</evidence>
<dbReference type="GO" id="GO:0009381">
    <property type="term" value="F:excinuclease ABC activity"/>
    <property type="evidence" value="ECO:0007669"/>
    <property type="project" value="UniProtKB-UniRule"/>
</dbReference>
<dbReference type="Proteomes" id="UP000229247">
    <property type="component" value="Unassembled WGS sequence"/>
</dbReference>
<reference evidence="13" key="1">
    <citation type="submission" date="2017-09" db="EMBL/GenBank/DDBJ databases">
        <title>Depth-based differentiation of microbial function through sediment-hosted aquifers and enrichment of novel symbionts in the deep terrestrial subsurface.</title>
        <authorList>
            <person name="Probst A.J."/>
            <person name="Ladd B."/>
            <person name="Jarett J.K."/>
            <person name="Geller-Mcgrath D.E."/>
            <person name="Sieber C.M.K."/>
            <person name="Emerson J.B."/>
            <person name="Anantharaman K."/>
            <person name="Thomas B.C."/>
            <person name="Malmstrom R."/>
            <person name="Stieglmeier M."/>
            <person name="Klingl A."/>
            <person name="Woyke T."/>
            <person name="Ryan C.M."/>
            <person name="Banfield J.F."/>
        </authorList>
    </citation>
    <scope>NUCLEOTIDE SEQUENCE [LARGE SCALE GENOMIC DNA]</scope>
</reference>
<dbReference type="Pfam" id="PF17757">
    <property type="entry name" value="UvrB_inter"/>
    <property type="match status" value="1"/>
</dbReference>
<keyword evidence="3 8" id="KW-0227">DNA damage</keyword>
<dbReference type="AlphaFoldDB" id="A0A2M7D5X4"/>
<dbReference type="EMBL" id="PEUE01000052">
    <property type="protein sequence ID" value="PIV38414.1"/>
    <property type="molecule type" value="Genomic_DNA"/>
</dbReference>
<evidence type="ECO:0000256" key="3">
    <source>
        <dbReference type="ARBA" id="ARBA00022763"/>
    </source>
</evidence>
<dbReference type="CDD" id="cd18790">
    <property type="entry name" value="SF2_C_UvrB"/>
    <property type="match status" value="1"/>
</dbReference>
<keyword evidence="1 8" id="KW-0963">Cytoplasm</keyword>
<evidence type="ECO:0000313" key="13">
    <source>
        <dbReference type="Proteomes" id="UP000229247"/>
    </source>
</evidence>
<dbReference type="GO" id="GO:0016887">
    <property type="term" value="F:ATP hydrolysis activity"/>
    <property type="evidence" value="ECO:0007669"/>
    <property type="project" value="InterPro"/>
</dbReference>
<dbReference type="GO" id="GO:0005737">
    <property type="term" value="C:cytoplasm"/>
    <property type="evidence" value="ECO:0007669"/>
    <property type="project" value="UniProtKB-SubCell"/>
</dbReference>
<dbReference type="GO" id="GO:0009380">
    <property type="term" value="C:excinuclease repair complex"/>
    <property type="evidence" value="ECO:0007669"/>
    <property type="project" value="InterPro"/>
</dbReference>
<dbReference type="Gene3D" id="3.40.50.300">
    <property type="entry name" value="P-loop containing nucleotide triphosphate hydrolases"/>
    <property type="match status" value="3"/>
</dbReference>
<dbReference type="SMART" id="SM00490">
    <property type="entry name" value="HELICc"/>
    <property type="match status" value="1"/>
</dbReference>
<keyword evidence="4 8" id="KW-0228">DNA excision</keyword>
<dbReference type="GO" id="GO:0009432">
    <property type="term" value="P:SOS response"/>
    <property type="evidence" value="ECO:0007669"/>
    <property type="project" value="UniProtKB-UniRule"/>
</dbReference>
<dbReference type="InterPro" id="IPR004807">
    <property type="entry name" value="UvrB"/>
</dbReference>
<feature type="binding site" evidence="8">
    <location>
        <begin position="38"/>
        <end position="45"/>
    </location>
    <ligand>
        <name>ATP</name>
        <dbReference type="ChEBI" id="CHEBI:30616"/>
    </ligand>
</feature>
<organism evidence="12 13">
    <name type="scientific">Candidatus Portnoybacteria bacterium CG02_land_8_20_14_3_00_45_8</name>
    <dbReference type="NCBI Taxonomy" id="1974807"/>
    <lineage>
        <taxon>Bacteria</taxon>
        <taxon>Candidatus Portnoyibacteriota</taxon>
    </lineage>
</organism>
<keyword evidence="2 8" id="KW-0547">Nucleotide-binding</keyword>
<sequence>MPQFKLAAPFKPTGDQPTAINKLVKNWQDGARHQVLLGVTGSGKTFTTANVIARVQRPTLIISHNKTLAAQLYQEFKEFFPQNSVNYFVSYYDYYQPEAYIPQTDTYIEKDAKINQEIDRLRHASVQNLLDRPDTIIVASVSCIYNIGLPGDYLDLSIELKVGQIISRQALLRQLATLQYDRKDINFGRGSFRVRGENVEIWPATGEKVIRVELKGSAIAAIIVRQTTLTRDLFDKRETEVKTERLYPAKFWVAPQDKLKLAIANIRAELETQLKKLKKQGKLLDAERLRRRTNYDLEMMREVGYCHGIENYSRHLEFRQPGEPPSSLLDYFAHARNGANDFLTIIDESHMTMPQIGAMYEGDKARKQTLIDFGFRLPSALDNRPLRFAEFAKKVGQTIYTSATPGKYELGKTPHIVEQLIRPTGLLDPQISVRSSQNQIPDLIKEIKKRVVKKQRVLVTTLTKRMAEDLADYLTEEGIKTHYFHSEIKTLERPEILKKLREGEYDVVVGINLLREGLDLPEVSLVAILDADKEGFLRNATTLIQTIGRASRHLSGQAIMYADRITQSMKHAIEETNRRRKIQADYNKKRGVAPKQIIKAIRASFGVAETNQPIKGGSTPSKEYLKEYLQELQFKMDLANRNLQFNEAIRLKEEINKLLVSIRPSQSGKKVARK</sequence>
<dbReference type="Pfam" id="PF04851">
    <property type="entry name" value="ResIII"/>
    <property type="match status" value="1"/>
</dbReference>
<feature type="coiled-coil region" evidence="9">
    <location>
        <begin position="260"/>
        <end position="287"/>
    </location>
</feature>
<dbReference type="GO" id="GO:0005524">
    <property type="term" value="F:ATP binding"/>
    <property type="evidence" value="ECO:0007669"/>
    <property type="project" value="UniProtKB-UniRule"/>
</dbReference>
<evidence type="ECO:0000256" key="4">
    <source>
        <dbReference type="ARBA" id="ARBA00022769"/>
    </source>
</evidence>
<dbReference type="InterPro" id="IPR024759">
    <property type="entry name" value="UvrB_YAD/RRR_dom"/>
</dbReference>
<evidence type="ECO:0000313" key="12">
    <source>
        <dbReference type="EMBL" id="PIV38414.1"/>
    </source>
</evidence>
<dbReference type="GO" id="GO:0003677">
    <property type="term" value="F:DNA binding"/>
    <property type="evidence" value="ECO:0007669"/>
    <property type="project" value="UniProtKB-UniRule"/>
</dbReference>
<keyword evidence="5 8" id="KW-0067">ATP-binding</keyword>
<protein>
    <recommendedName>
        <fullName evidence="8">UvrABC system protein B</fullName>
        <shortName evidence="8">Protein UvrB</shortName>
    </recommendedName>
    <alternativeName>
        <fullName evidence="8">Excinuclease ABC subunit B</fullName>
    </alternativeName>
</protein>
<evidence type="ECO:0000259" key="11">
    <source>
        <dbReference type="PROSITE" id="PS51194"/>
    </source>
</evidence>
<dbReference type="PROSITE" id="PS51194">
    <property type="entry name" value="HELICASE_CTER"/>
    <property type="match status" value="1"/>
</dbReference>
<evidence type="ECO:0000256" key="5">
    <source>
        <dbReference type="ARBA" id="ARBA00022840"/>
    </source>
</evidence>
<gene>
    <name evidence="8" type="primary">uvrB</name>
    <name evidence="12" type="ORF">COS30_02230</name>
</gene>
<keyword evidence="8" id="KW-0742">SOS response</keyword>
<keyword evidence="9" id="KW-0175">Coiled coil</keyword>
<keyword evidence="6 8" id="KW-0267">Excision nuclease</keyword>